<evidence type="ECO:0000313" key="2">
    <source>
        <dbReference type="Proteomes" id="UP001642484"/>
    </source>
</evidence>
<organism evidence="1 2">
    <name type="scientific">Durusdinium trenchii</name>
    <dbReference type="NCBI Taxonomy" id="1381693"/>
    <lineage>
        <taxon>Eukaryota</taxon>
        <taxon>Sar</taxon>
        <taxon>Alveolata</taxon>
        <taxon>Dinophyceae</taxon>
        <taxon>Suessiales</taxon>
        <taxon>Symbiodiniaceae</taxon>
        <taxon>Durusdinium</taxon>
    </lineage>
</organism>
<reference evidence="1 2" key="1">
    <citation type="submission" date="2024-02" db="EMBL/GenBank/DDBJ databases">
        <authorList>
            <person name="Chen Y."/>
            <person name="Shah S."/>
            <person name="Dougan E. K."/>
            <person name="Thang M."/>
            <person name="Chan C."/>
        </authorList>
    </citation>
    <scope>NUCLEOTIDE SEQUENCE [LARGE SCALE GENOMIC DNA]</scope>
</reference>
<proteinExistence type="predicted"/>
<dbReference type="EMBL" id="CAXAMN010023417">
    <property type="protein sequence ID" value="CAK9077491.1"/>
    <property type="molecule type" value="Genomic_DNA"/>
</dbReference>
<sequence length="350" mass="39306">MVDLFLDAASEHCKVIICDDEGCNGLVKKAIFGQLEAKYRRRFHETKFFADLTFSKIEALQQLPRMPVKVCSLRGRTLFVLPGPAHSNKNSNGQVMSEVRCPYFGRFWCDAAFALDRGMPVPAYTRKDPMSDRLASLFGNPFYILDQRDAAATSWDTICIPWHLKGFLLWNLTTALCIETSLQCEAFAPAVHDLLDLATRSELALTGFILQDLWAVVATDAEKNLGRPKGSMQIAARTRQNMQSVALATAVICKEKDSDWHPFGPGHPLSEIHLERMFGRYRCANTNPDLTVTDFWRVNAQIAFRTAAEKQQADSSKAKPVEEPPLSDKQLLVVICFTLPFLHPFSSLSF</sequence>
<evidence type="ECO:0000313" key="1">
    <source>
        <dbReference type="EMBL" id="CAK9077491.1"/>
    </source>
</evidence>
<protein>
    <submittedName>
        <fullName evidence="1">Uncharacterized protein</fullName>
    </submittedName>
</protein>
<keyword evidence="2" id="KW-1185">Reference proteome</keyword>
<name>A0ABP0PNY5_9DINO</name>
<comment type="caution">
    <text evidence="1">The sequence shown here is derived from an EMBL/GenBank/DDBJ whole genome shotgun (WGS) entry which is preliminary data.</text>
</comment>
<dbReference type="Proteomes" id="UP001642484">
    <property type="component" value="Unassembled WGS sequence"/>
</dbReference>
<gene>
    <name evidence="1" type="ORF">CCMP2556_LOCUS38213</name>
</gene>
<accession>A0ABP0PNY5</accession>